<dbReference type="InterPro" id="IPR013785">
    <property type="entry name" value="Aldolase_TIM"/>
</dbReference>
<keyword evidence="3" id="KW-0324">Glycolysis</keyword>
<comment type="catalytic activity">
    <reaction evidence="3">
        <text>D-glyceraldehyde 3-phosphate = dihydroxyacetone phosphate</text>
        <dbReference type="Rhea" id="RHEA:18585"/>
        <dbReference type="ChEBI" id="CHEBI:57642"/>
        <dbReference type="ChEBI" id="CHEBI:59776"/>
        <dbReference type="EC" id="5.3.1.1"/>
    </reaction>
</comment>
<dbReference type="GO" id="GO:0006094">
    <property type="term" value="P:gluconeogenesis"/>
    <property type="evidence" value="ECO:0007669"/>
    <property type="project" value="UniProtKB-KW"/>
</dbReference>
<dbReference type="PANTHER" id="PTHR21139">
    <property type="entry name" value="TRIOSEPHOSPHATE ISOMERASE"/>
    <property type="match status" value="1"/>
</dbReference>
<dbReference type="PANTHER" id="PTHR21139:SF42">
    <property type="entry name" value="TRIOSEPHOSPHATE ISOMERASE"/>
    <property type="match status" value="1"/>
</dbReference>
<gene>
    <name evidence="4" type="ORF">OV079_13730</name>
</gene>
<dbReference type="GO" id="GO:0019563">
    <property type="term" value="P:glycerol catabolic process"/>
    <property type="evidence" value="ECO:0007669"/>
    <property type="project" value="TreeGrafter"/>
</dbReference>
<dbReference type="CDD" id="cd00311">
    <property type="entry name" value="TIM"/>
    <property type="match status" value="1"/>
</dbReference>
<dbReference type="Gene3D" id="3.20.20.70">
    <property type="entry name" value="Aldolase class I"/>
    <property type="match status" value="1"/>
</dbReference>
<evidence type="ECO:0000313" key="4">
    <source>
        <dbReference type="EMBL" id="MCY1006594.1"/>
    </source>
</evidence>
<dbReference type="SUPFAM" id="SSF51351">
    <property type="entry name" value="Triosephosphate isomerase (TIM)"/>
    <property type="match status" value="1"/>
</dbReference>
<dbReference type="Proteomes" id="UP001150924">
    <property type="component" value="Unassembled WGS sequence"/>
</dbReference>
<dbReference type="EC" id="5.3.1.1" evidence="3"/>
<name>A0A9X3ENQ2_9BACT</name>
<dbReference type="PROSITE" id="PS51440">
    <property type="entry name" value="TIM_2"/>
    <property type="match status" value="1"/>
</dbReference>
<dbReference type="GO" id="GO:0005829">
    <property type="term" value="C:cytosol"/>
    <property type="evidence" value="ECO:0007669"/>
    <property type="project" value="TreeGrafter"/>
</dbReference>
<reference evidence="4" key="1">
    <citation type="submission" date="2022-11" db="EMBL/GenBank/DDBJ databases">
        <title>Minimal conservation of predation-associated metabolite biosynthetic gene clusters underscores biosynthetic potential of Myxococcota including descriptions for ten novel species: Archangium lansinium sp. nov., Myxococcus landrumus sp. nov., Nannocystis bai.</title>
        <authorList>
            <person name="Ahearne A."/>
            <person name="Stevens C."/>
            <person name="Phillips K."/>
        </authorList>
    </citation>
    <scope>NUCLEOTIDE SEQUENCE</scope>
    <source>
        <strain evidence="4">Na p29</strain>
    </source>
</reference>
<comment type="subunit">
    <text evidence="3">Homodimer.</text>
</comment>
<comment type="pathway">
    <text evidence="3">Carbohydrate biosynthesis; gluconeogenesis.</text>
</comment>
<comment type="caution">
    <text evidence="4">The sequence shown here is derived from an EMBL/GenBank/DDBJ whole genome shotgun (WGS) entry which is preliminary data.</text>
</comment>
<dbReference type="GO" id="GO:0004807">
    <property type="term" value="F:triose-phosphate isomerase activity"/>
    <property type="evidence" value="ECO:0007669"/>
    <property type="project" value="UniProtKB-EC"/>
</dbReference>
<evidence type="ECO:0000256" key="1">
    <source>
        <dbReference type="ARBA" id="ARBA00007422"/>
    </source>
</evidence>
<dbReference type="EMBL" id="JAPNKE010000002">
    <property type="protein sequence ID" value="MCY1006594.1"/>
    <property type="molecule type" value="Genomic_DNA"/>
</dbReference>
<dbReference type="Pfam" id="PF00121">
    <property type="entry name" value="TIM"/>
    <property type="match status" value="1"/>
</dbReference>
<dbReference type="GO" id="GO:0046166">
    <property type="term" value="P:glyceraldehyde-3-phosphate biosynthetic process"/>
    <property type="evidence" value="ECO:0007669"/>
    <property type="project" value="TreeGrafter"/>
</dbReference>
<evidence type="ECO:0000256" key="2">
    <source>
        <dbReference type="ARBA" id="ARBA00023235"/>
    </source>
</evidence>
<keyword evidence="5" id="KW-1185">Reference proteome</keyword>
<keyword evidence="2 3" id="KW-0413">Isomerase</keyword>
<accession>A0A9X3ENQ2</accession>
<comment type="similarity">
    <text evidence="1 3">Belongs to the triosephosphate isomerase family.</text>
</comment>
<dbReference type="InterPro" id="IPR035990">
    <property type="entry name" value="TIM_sf"/>
</dbReference>
<comment type="subcellular location">
    <subcellularLocation>
        <location evidence="3">Cytoplasm</location>
    </subcellularLocation>
</comment>
<proteinExistence type="inferred from homology"/>
<sequence>MARVRWTIGNWKQNLFRGTAELLATEIVDGLPPELLEGPVRTKIGVSPTLVALDALAPWSRPAGPLYLFSQNCAAQEEGAFTGEVGPGQLADVGAHGAILGHSERRAHFHEDDALVARKVQCALQAGLRAVLCVGEGLEIRESGEHENYVISQLSASLAGVDSELFRTA</sequence>
<keyword evidence="3" id="KW-0963">Cytoplasm</keyword>
<organism evidence="4 5">
    <name type="scientific">Nannocystis pusilla</name>
    <dbReference type="NCBI Taxonomy" id="889268"/>
    <lineage>
        <taxon>Bacteria</taxon>
        <taxon>Pseudomonadati</taxon>
        <taxon>Myxococcota</taxon>
        <taxon>Polyangia</taxon>
        <taxon>Nannocystales</taxon>
        <taxon>Nannocystaceae</taxon>
        <taxon>Nannocystis</taxon>
    </lineage>
</organism>
<dbReference type="GO" id="GO:0006096">
    <property type="term" value="P:glycolytic process"/>
    <property type="evidence" value="ECO:0007669"/>
    <property type="project" value="UniProtKB-KW"/>
</dbReference>
<evidence type="ECO:0000256" key="3">
    <source>
        <dbReference type="RuleBase" id="RU363013"/>
    </source>
</evidence>
<dbReference type="AlphaFoldDB" id="A0A9X3ENQ2"/>
<evidence type="ECO:0000313" key="5">
    <source>
        <dbReference type="Proteomes" id="UP001150924"/>
    </source>
</evidence>
<protein>
    <recommendedName>
        <fullName evidence="3">Triosephosphate isomerase</fullName>
        <ecNumber evidence="3">5.3.1.1</ecNumber>
    </recommendedName>
</protein>
<dbReference type="RefSeq" id="WP_267768862.1">
    <property type="nucleotide sequence ID" value="NZ_JAPNKE010000002.1"/>
</dbReference>
<dbReference type="InterPro" id="IPR000652">
    <property type="entry name" value="Triosephosphate_isomerase"/>
</dbReference>
<keyword evidence="3" id="KW-0312">Gluconeogenesis</keyword>
<comment type="pathway">
    <text evidence="3">Carbohydrate degradation; glycolysis; D-glyceraldehyde 3-phosphate from glycerone phosphate: step 1/1.</text>
</comment>